<feature type="compositionally biased region" description="Basic and acidic residues" evidence="1">
    <location>
        <begin position="39"/>
        <end position="52"/>
    </location>
</feature>
<dbReference type="AlphaFoldDB" id="A0A8J7PI74"/>
<evidence type="ECO:0000313" key="3">
    <source>
        <dbReference type="Proteomes" id="UP000664277"/>
    </source>
</evidence>
<protein>
    <submittedName>
        <fullName evidence="2">Uncharacterized protein</fullName>
    </submittedName>
</protein>
<proteinExistence type="predicted"/>
<evidence type="ECO:0000313" key="2">
    <source>
        <dbReference type="EMBL" id="MBN8662423.1"/>
    </source>
</evidence>
<dbReference type="EMBL" id="JAFLCK010000038">
    <property type="protein sequence ID" value="MBN8662423.1"/>
    <property type="molecule type" value="Genomic_DNA"/>
</dbReference>
<organism evidence="2 3">
    <name type="scientific">Candidatus Obscuribacter phosphatis</name>
    <dbReference type="NCBI Taxonomy" id="1906157"/>
    <lineage>
        <taxon>Bacteria</taxon>
        <taxon>Bacillati</taxon>
        <taxon>Candidatus Melainabacteria</taxon>
        <taxon>Candidatus Obscuribacterales</taxon>
        <taxon>Candidatus Obscuribacteraceae</taxon>
        <taxon>Candidatus Obscuribacter</taxon>
    </lineage>
</organism>
<dbReference type="Proteomes" id="UP000664277">
    <property type="component" value="Unassembled WGS sequence"/>
</dbReference>
<comment type="caution">
    <text evidence="2">The sequence shown here is derived from an EMBL/GenBank/DDBJ whole genome shotgun (WGS) entry which is preliminary data.</text>
</comment>
<reference evidence="2" key="1">
    <citation type="submission" date="2021-02" db="EMBL/GenBank/DDBJ databases">
        <title>Genome-Resolved Metagenomics of a Microbial Community Performing Photosynthetic Biological Nutrient Removal.</title>
        <authorList>
            <person name="Mcdaniel E.A."/>
        </authorList>
    </citation>
    <scope>NUCLEOTIDE SEQUENCE</scope>
    <source>
        <strain evidence="2">UWPOB_OBS1</strain>
    </source>
</reference>
<gene>
    <name evidence="2" type="ORF">J0M35_18785</name>
</gene>
<feature type="compositionally biased region" description="Polar residues" evidence="1">
    <location>
        <begin position="101"/>
        <end position="110"/>
    </location>
</feature>
<sequence>MASTALSLTALSAQAQLPTQATYRFPKDSDYKKYAKVLSEESKKEKSPKESKFATMKSGLMSKLKNKKVARTASSQTSSGAEVAGMAEKANSETKPEDAADSSQKQVSNE</sequence>
<accession>A0A8J7PI74</accession>
<feature type="region of interest" description="Disordered" evidence="1">
    <location>
        <begin position="39"/>
        <end position="110"/>
    </location>
</feature>
<name>A0A8J7PI74_9BACT</name>
<evidence type="ECO:0000256" key="1">
    <source>
        <dbReference type="SAM" id="MobiDB-lite"/>
    </source>
</evidence>